<protein>
    <submittedName>
        <fullName evidence="1">Uncharacterized protein</fullName>
    </submittedName>
</protein>
<reference evidence="2" key="1">
    <citation type="journal article" date="2013" name="Proc. Natl. Acad. Sci. U.S.A.">
        <title>Genome structure and metabolic features in the red seaweed Chondrus crispus shed light on evolution of the Archaeplastida.</title>
        <authorList>
            <person name="Collen J."/>
            <person name="Porcel B."/>
            <person name="Carre W."/>
            <person name="Ball S.G."/>
            <person name="Chaparro C."/>
            <person name="Tonon T."/>
            <person name="Barbeyron T."/>
            <person name="Michel G."/>
            <person name="Noel B."/>
            <person name="Valentin K."/>
            <person name="Elias M."/>
            <person name="Artiguenave F."/>
            <person name="Arun A."/>
            <person name="Aury J.M."/>
            <person name="Barbosa-Neto J.F."/>
            <person name="Bothwell J.H."/>
            <person name="Bouget F.Y."/>
            <person name="Brillet L."/>
            <person name="Cabello-Hurtado F."/>
            <person name="Capella-Gutierrez S."/>
            <person name="Charrier B."/>
            <person name="Cladiere L."/>
            <person name="Cock J.M."/>
            <person name="Coelho S.M."/>
            <person name="Colleoni C."/>
            <person name="Czjzek M."/>
            <person name="Da Silva C."/>
            <person name="Delage L."/>
            <person name="Denoeud F."/>
            <person name="Deschamps P."/>
            <person name="Dittami S.M."/>
            <person name="Gabaldon T."/>
            <person name="Gachon C.M."/>
            <person name="Groisillier A."/>
            <person name="Herve C."/>
            <person name="Jabbari K."/>
            <person name="Katinka M."/>
            <person name="Kloareg B."/>
            <person name="Kowalczyk N."/>
            <person name="Labadie K."/>
            <person name="Leblanc C."/>
            <person name="Lopez P.J."/>
            <person name="McLachlan D.H."/>
            <person name="Meslet-Cladiere L."/>
            <person name="Moustafa A."/>
            <person name="Nehr Z."/>
            <person name="Nyvall Collen P."/>
            <person name="Panaud O."/>
            <person name="Partensky F."/>
            <person name="Poulain J."/>
            <person name="Rensing S.A."/>
            <person name="Rousvoal S."/>
            <person name="Samson G."/>
            <person name="Symeonidi A."/>
            <person name="Weissenbach J."/>
            <person name="Zambounis A."/>
            <person name="Wincker P."/>
            <person name="Boyen C."/>
        </authorList>
    </citation>
    <scope>NUCLEOTIDE SEQUENCE [LARGE SCALE GENOMIC DNA]</scope>
    <source>
        <strain evidence="2">cv. Stackhouse</strain>
    </source>
</reference>
<dbReference type="GeneID" id="17319985"/>
<dbReference type="Gramene" id="CDF77394">
    <property type="protein sequence ID" value="CDF77394"/>
    <property type="gene ID" value="CHC_T00007909001"/>
</dbReference>
<accession>S0F3H4</accession>
<name>S0F3H4_CHOCR</name>
<gene>
    <name evidence="1" type="ORF">CHC_T00007909001</name>
</gene>
<sequence>MAVVDFLLTSQGAGNTIFVLMKGRNVFIEEVSLRL</sequence>
<dbReference type="EMBL" id="HG001523">
    <property type="protein sequence ID" value="CDF77394.1"/>
    <property type="molecule type" value="Genomic_DNA"/>
</dbReference>
<proteinExistence type="predicted"/>
<keyword evidence="2" id="KW-1185">Reference proteome</keyword>
<dbReference type="RefSeq" id="XP_005712268.1">
    <property type="nucleotide sequence ID" value="XM_005712211.1"/>
</dbReference>
<dbReference type="AlphaFoldDB" id="S0F3H4"/>
<organism evidence="1 2">
    <name type="scientific">Chondrus crispus</name>
    <name type="common">Carrageen Irish moss</name>
    <name type="synonym">Polymorpha crispa</name>
    <dbReference type="NCBI Taxonomy" id="2769"/>
    <lineage>
        <taxon>Eukaryota</taxon>
        <taxon>Rhodophyta</taxon>
        <taxon>Florideophyceae</taxon>
        <taxon>Rhodymeniophycidae</taxon>
        <taxon>Gigartinales</taxon>
        <taxon>Gigartinaceae</taxon>
        <taxon>Chondrus</taxon>
    </lineage>
</organism>
<evidence type="ECO:0000313" key="2">
    <source>
        <dbReference type="Proteomes" id="UP000012073"/>
    </source>
</evidence>
<evidence type="ECO:0000313" key="1">
    <source>
        <dbReference type="EMBL" id="CDF77394.1"/>
    </source>
</evidence>
<dbReference type="Proteomes" id="UP000012073">
    <property type="component" value="Unassembled WGS sequence"/>
</dbReference>
<dbReference type="KEGG" id="ccp:CHC_T00007909001"/>